<name>A0A4U0TP42_9PEZI</name>
<proteinExistence type="inferred from homology"/>
<evidence type="ECO:0000256" key="1">
    <source>
        <dbReference type="ARBA" id="ARBA00010086"/>
    </source>
</evidence>
<dbReference type="Gene3D" id="3.40.50.150">
    <property type="entry name" value="Vaccinia Virus protein VP39"/>
    <property type="match status" value="1"/>
</dbReference>
<dbReference type="OrthoDB" id="978at2759"/>
<protein>
    <recommendedName>
        <fullName evidence="2">carnosine N-methyltransferase</fullName>
        <ecNumber evidence="2">2.1.1.22</ecNumber>
    </recommendedName>
</protein>
<dbReference type="PANTHER" id="PTHR12303">
    <property type="entry name" value="CARNOSINE N-METHYLTRANSFERASE"/>
    <property type="match status" value="1"/>
</dbReference>
<reference evidence="7 8" key="1">
    <citation type="submission" date="2017-03" db="EMBL/GenBank/DDBJ databases">
        <title>Genomes of endolithic fungi from Antarctica.</title>
        <authorList>
            <person name="Coleine C."/>
            <person name="Masonjones S."/>
            <person name="Stajich J.E."/>
        </authorList>
    </citation>
    <scope>NUCLEOTIDE SEQUENCE [LARGE SCALE GENOMIC DNA]</scope>
    <source>
        <strain evidence="7 8">CCFEE 6315</strain>
    </source>
</reference>
<accession>A0A4U0TP42</accession>
<comment type="caution">
    <text evidence="7">The sequence shown here is derived from an EMBL/GenBank/DDBJ whole genome shotgun (WGS) entry which is preliminary data.</text>
</comment>
<dbReference type="PANTHER" id="PTHR12303:SF6">
    <property type="entry name" value="CARNOSINE N-METHYLTRANSFERASE"/>
    <property type="match status" value="1"/>
</dbReference>
<dbReference type="SMART" id="SM01296">
    <property type="entry name" value="N2227"/>
    <property type="match status" value="1"/>
</dbReference>
<comment type="similarity">
    <text evidence="1">Belongs to the carnosine N-methyltransferase family.</text>
</comment>
<evidence type="ECO:0000256" key="2">
    <source>
        <dbReference type="ARBA" id="ARBA00012003"/>
    </source>
</evidence>
<keyword evidence="4" id="KW-0808">Transferase</keyword>
<dbReference type="EMBL" id="NAJL01000051">
    <property type="protein sequence ID" value="TKA23794.1"/>
    <property type="molecule type" value="Genomic_DNA"/>
</dbReference>
<sequence>MAAMNRDDNYDPLSNPEERRVLHAALDSFRQYRRAAHYNITHLRRQSFYSLPSAHMDLLAEPPFSLPKVFDQVDDAIDANAELAEAILNVALPSFGFSEDDDSWKGKATPNDMDKARSTLRQFYRDWSAEGVPERYACHLPIVSALATHLPLPPAKRHQLRVLVPGAGLGRLVFNLCNEGYTVQGNEISYHQLFASNYILNCTRTTGQHILYPWALHFSNHAERAAQLRSVSIPDVHPGHELEKSMQSTQSEVHYSERMSMTAGDFCETYRRPQCKDGFNAVTTCFFIDTAANLIAYIETVMHCLESGGVWINLGPLLWHFEPTSAPAEKDDAREGQNTHAAPSSRGAAEHGSFELSNEEVVALVQKLGFDVLEQKLAPAGAVGYIQDPGSMLQNVYRPSFWVAKKR</sequence>
<dbReference type="GO" id="GO:0032259">
    <property type="term" value="P:methylation"/>
    <property type="evidence" value="ECO:0007669"/>
    <property type="project" value="UniProtKB-KW"/>
</dbReference>
<dbReference type="InterPro" id="IPR012901">
    <property type="entry name" value="CARME"/>
</dbReference>
<keyword evidence="3" id="KW-0489">Methyltransferase</keyword>
<dbReference type="Pfam" id="PF07942">
    <property type="entry name" value="CARME"/>
    <property type="match status" value="1"/>
</dbReference>
<dbReference type="EC" id="2.1.1.22" evidence="2"/>
<evidence type="ECO:0000256" key="4">
    <source>
        <dbReference type="ARBA" id="ARBA00022679"/>
    </source>
</evidence>
<feature type="compositionally biased region" description="Basic and acidic residues" evidence="6">
    <location>
        <begin position="328"/>
        <end position="337"/>
    </location>
</feature>
<keyword evidence="5" id="KW-0949">S-adenosyl-L-methionine</keyword>
<feature type="region of interest" description="Disordered" evidence="6">
    <location>
        <begin position="326"/>
        <end position="350"/>
    </location>
</feature>
<keyword evidence="8" id="KW-1185">Reference proteome</keyword>
<dbReference type="InterPro" id="IPR029063">
    <property type="entry name" value="SAM-dependent_MTases_sf"/>
</dbReference>
<dbReference type="Proteomes" id="UP000308549">
    <property type="component" value="Unassembled WGS sequence"/>
</dbReference>
<dbReference type="GO" id="GO:0030735">
    <property type="term" value="F:carnosine N-methyltransferase activity"/>
    <property type="evidence" value="ECO:0007669"/>
    <property type="project" value="UniProtKB-EC"/>
</dbReference>
<evidence type="ECO:0000256" key="5">
    <source>
        <dbReference type="ARBA" id="ARBA00022691"/>
    </source>
</evidence>
<gene>
    <name evidence="7" type="ORF">B0A50_07076</name>
</gene>
<organism evidence="7 8">
    <name type="scientific">Salinomyces thailandicus</name>
    <dbReference type="NCBI Taxonomy" id="706561"/>
    <lineage>
        <taxon>Eukaryota</taxon>
        <taxon>Fungi</taxon>
        <taxon>Dikarya</taxon>
        <taxon>Ascomycota</taxon>
        <taxon>Pezizomycotina</taxon>
        <taxon>Dothideomycetes</taxon>
        <taxon>Dothideomycetidae</taxon>
        <taxon>Mycosphaerellales</taxon>
        <taxon>Teratosphaeriaceae</taxon>
        <taxon>Salinomyces</taxon>
    </lineage>
</organism>
<evidence type="ECO:0000313" key="8">
    <source>
        <dbReference type="Proteomes" id="UP000308549"/>
    </source>
</evidence>
<dbReference type="AlphaFoldDB" id="A0A4U0TP42"/>
<evidence type="ECO:0000256" key="6">
    <source>
        <dbReference type="SAM" id="MobiDB-lite"/>
    </source>
</evidence>
<dbReference type="SUPFAM" id="SSF53335">
    <property type="entry name" value="S-adenosyl-L-methionine-dependent methyltransferases"/>
    <property type="match status" value="1"/>
</dbReference>
<evidence type="ECO:0000313" key="7">
    <source>
        <dbReference type="EMBL" id="TKA23794.1"/>
    </source>
</evidence>
<evidence type="ECO:0000256" key="3">
    <source>
        <dbReference type="ARBA" id="ARBA00022603"/>
    </source>
</evidence>